<dbReference type="InterPro" id="IPR023214">
    <property type="entry name" value="HAD_sf"/>
</dbReference>
<protein>
    <submittedName>
        <fullName evidence="1">HAD family hydrolase</fullName>
    </submittedName>
</protein>
<dbReference type="InterPro" id="IPR036412">
    <property type="entry name" value="HAD-like_sf"/>
</dbReference>
<sequence length="226" mass="25039">MGIQLAVFDIAGTTLHDESNVALVLQAALQSEGVSVSLPEVNEVMGYAKPYAIRYLLQQHEHDGYTDKRFISQLHDRFVTAMKEHYATSKEVREKAGVSAVFHTLREKGIKVALDTGFDREITNVILERVGWLKSGLIDAVATSDEVAYGRPYPYMIYKIMEELHIRSIQSVAKIGDTISDLEEGTNAGCKYVVGVTSGAYTREELTKGPHTHLIASLEELLPILS</sequence>
<evidence type="ECO:0000313" key="2">
    <source>
        <dbReference type="Proteomes" id="UP000260644"/>
    </source>
</evidence>
<dbReference type="PANTHER" id="PTHR43434">
    <property type="entry name" value="PHOSPHOGLYCOLATE PHOSPHATASE"/>
    <property type="match status" value="1"/>
</dbReference>
<name>A0A3E1YDJ2_9BACT</name>
<dbReference type="Proteomes" id="UP000260644">
    <property type="component" value="Unassembled WGS sequence"/>
</dbReference>
<organism evidence="1 2">
    <name type="scientific">Chitinophaga silvatica</name>
    <dbReference type="NCBI Taxonomy" id="2282649"/>
    <lineage>
        <taxon>Bacteria</taxon>
        <taxon>Pseudomonadati</taxon>
        <taxon>Bacteroidota</taxon>
        <taxon>Chitinophagia</taxon>
        <taxon>Chitinophagales</taxon>
        <taxon>Chitinophagaceae</taxon>
        <taxon>Chitinophaga</taxon>
    </lineage>
</organism>
<keyword evidence="2" id="KW-1185">Reference proteome</keyword>
<dbReference type="SFLD" id="SFLDS00003">
    <property type="entry name" value="Haloacid_Dehalogenase"/>
    <property type="match status" value="1"/>
</dbReference>
<evidence type="ECO:0000313" key="1">
    <source>
        <dbReference type="EMBL" id="RFS24606.1"/>
    </source>
</evidence>
<gene>
    <name evidence="1" type="ORF">DVR12_05215</name>
</gene>
<dbReference type="EMBL" id="QPMM01000002">
    <property type="protein sequence ID" value="RFS24606.1"/>
    <property type="molecule type" value="Genomic_DNA"/>
</dbReference>
<dbReference type="InterPro" id="IPR023198">
    <property type="entry name" value="PGP-like_dom2"/>
</dbReference>
<reference evidence="1 2" key="1">
    <citation type="submission" date="2018-07" db="EMBL/GenBank/DDBJ databases">
        <title>Chitinophaga K2CV101002-2 sp. nov., isolated from a monsoon evergreen broad-leaved forest soil.</title>
        <authorList>
            <person name="Lv Y."/>
        </authorList>
    </citation>
    <scope>NUCLEOTIDE SEQUENCE [LARGE SCALE GENOMIC DNA]</scope>
    <source>
        <strain evidence="1 2">GDMCC 1.1288</strain>
    </source>
</reference>
<dbReference type="InterPro" id="IPR050155">
    <property type="entry name" value="HAD-like_hydrolase_sf"/>
</dbReference>
<dbReference type="OrthoDB" id="5504491at2"/>
<dbReference type="GO" id="GO:0008967">
    <property type="term" value="F:phosphoglycolate phosphatase activity"/>
    <property type="evidence" value="ECO:0007669"/>
    <property type="project" value="TreeGrafter"/>
</dbReference>
<dbReference type="AlphaFoldDB" id="A0A3E1YDJ2"/>
<proteinExistence type="predicted"/>
<dbReference type="SFLD" id="SFLDG01129">
    <property type="entry name" value="C1.5:_HAD__Beta-PGM__Phosphata"/>
    <property type="match status" value="1"/>
</dbReference>
<dbReference type="InterPro" id="IPR041492">
    <property type="entry name" value="HAD_2"/>
</dbReference>
<dbReference type="Pfam" id="PF13419">
    <property type="entry name" value="HAD_2"/>
    <property type="match status" value="1"/>
</dbReference>
<dbReference type="GO" id="GO:0006281">
    <property type="term" value="P:DNA repair"/>
    <property type="evidence" value="ECO:0007669"/>
    <property type="project" value="TreeGrafter"/>
</dbReference>
<dbReference type="GO" id="GO:0005829">
    <property type="term" value="C:cytosol"/>
    <property type="evidence" value="ECO:0007669"/>
    <property type="project" value="TreeGrafter"/>
</dbReference>
<dbReference type="SUPFAM" id="SSF56784">
    <property type="entry name" value="HAD-like"/>
    <property type="match status" value="1"/>
</dbReference>
<accession>A0A3E1YDJ2</accession>
<dbReference type="Gene3D" id="1.10.150.240">
    <property type="entry name" value="Putative phosphatase, domain 2"/>
    <property type="match status" value="1"/>
</dbReference>
<keyword evidence="1" id="KW-0378">Hydrolase</keyword>
<dbReference type="Gene3D" id="3.40.50.1000">
    <property type="entry name" value="HAD superfamily/HAD-like"/>
    <property type="match status" value="1"/>
</dbReference>
<dbReference type="RefSeq" id="WP_116974414.1">
    <property type="nucleotide sequence ID" value="NZ_QPMM01000002.1"/>
</dbReference>
<comment type="caution">
    <text evidence="1">The sequence shown here is derived from an EMBL/GenBank/DDBJ whole genome shotgun (WGS) entry which is preliminary data.</text>
</comment>
<dbReference type="PANTHER" id="PTHR43434:SF19">
    <property type="entry name" value="PHOSPHONOACETALDEHYDE HYDROLASE"/>
    <property type="match status" value="1"/>
</dbReference>